<gene>
    <name evidence="3" type="ORF">GCM10009098_04100</name>
</gene>
<dbReference type="Pfam" id="PF14534">
    <property type="entry name" value="DUF4440"/>
    <property type="match status" value="1"/>
</dbReference>
<dbReference type="InterPro" id="IPR050491">
    <property type="entry name" value="AmpC-like"/>
</dbReference>
<protein>
    <recommendedName>
        <fullName evidence="5">Serine hydrolase</fullName>
    </recommendedName>
</protein>
<keyword evidence="4" id="KW-1185">Reference proteome</keyword>
<evidence type="ECO:0000313" key="4">
    <source>
        <dbReference type="Proteomes" id="UP001501169"/>
    </source>
</evidence>
<dbReference type="InterPro" id="IPR012338">
    <property type="entry name" value="Beta-lactam/transpept-like"/>
</dbReference>
<evidence type="ECO:0000259" key="1">
    <source>
        <dbReference type="Pfam" id="PF00144"/>
    </source>
</evidence>
<organism evidence="3 4">
    <name type="scientific">Rheinheimera aquimaris</name>
    <dbReference type="NCBI Taxonomy" id="412437"/>
    <lineage>
        <taxon>Bacteria</taxon>
        <taxon>Pseudomonadati</taxon>
        <taxon>Pseudomonadota</taxon>
        <taxon>Gammaproteobacteria</taxon>
        <taxon>Chromatiales</taxon>
        <taxon>Chromatiaceae</taxon>
        <taxon>Rheinheimera</taxon>
    </lineage>
</organism>
<accession>A0ABP3NEB9</accession>
<dbReference type="PANTHER" id="PTHR46825">
    <property type="entry name" value="D-ALANYL-D-ALANINE-CARBOXYPEPTIDASE/ENDOPEPTIDASE AMPH"/>
    <property type="match status" value="1"/>
</dbReference>
<reference evidence="4" key="1">
    <citation type="journal article" date="2019" name="Int. J. Syst. Evol. Microbiol.">
        <title>The Global Catalogue of Microorganisms (GCM) 10K type strain sequencing project: providing services to taxonomists for standard genome sequencing and annotation.</title>
        <authorList>
            <consortium name="The Broad Institute Genomics Platform"/>
            <consortium name="The Broad Institute Genome Sequencing Center for Infectious Disease"/>
            <person name="Wu L."/>
            <person name="Ma J."/>
        </authorList>
    </citation>
    <scope>NUCLEOTIDE SEQUENCE [LARGE SCALE GENOMIC DNA]</scope>
    <source>
        <strain evidence="4">JCM 14331</strain>
    </source>
</reference>
<dbReference type="PANTHER" id="PTHR46825:SF9">
    <property type="entry name" value="BETA-LACTAMASE-RELATED DOMAIN-CONTAINING PROTEIN"/>
    <property type="match status" value="1"/>
</dbReference>
<evidence type="ECO:0000259" key="2">
    <source>
        <dbReference type="Pfam" id="PF14534"/>
    </source>
</evidence>
<dbReference type="InterPro" id="IPR032710">
    <property type="entry name" value="NTF2-like_dom_sf"/>
</dbReference>
<feature type="domain" description="Beta-lactamase-related" evidence="1">
    <location>
        <begin position="128"/>
        <end position="420"/>
    </location>
</feature>
<dbReference type="InterPro" id="IPR027843">
    <property type="entry name" value="DUF4440"/>
</dbReference>
<dbReference type="InterPro" id="IPR001466">
    <property type="entry name" value="Beta-lactam-related"/>
</dbReference>
<dbReference type="Gene3D" id="3.10.450.50">
    <property type="match status" value="1"/>
</dbReference>
<dbReference type="Gene3D" id="3.40.710.10">
    <property type="entry name" value="DD-peptidase/beta-lactamase superfamily"/>
    <property type="match status" value="1"/>
</dbReference>
<dbReference type="EMBL" id="BAAAEO010000001">
    <property type="protein sequence ID" value="GAA0539746.1"/>
    <property type="molecule type" value="Genomic_DNA"/>
</dbReference>
<proteinExistence type="predicted"/>
<name>A0ABP3NEB9_9GAMM</name>
<evidence type="ECO:0000313" key="3">
    <source>
        <dbReference type="EMBL" id="GAA0539746.1"/>
    </source>
</evidence>
<dbReference type="SUPFAM" id="SSF54427">
    <property type="entry name" value="NTF2-like"/>
    <property type="match status" value="1"/>
</dbReference>
<dbReference type="SUPFAM" id="SSF56601">
    <property type="entry name" value="beta-lactamase/transpeptidase-like"/>
    <property type="match status" value="1"/>
</dbReference>
<dbReference type="Pfam" id="PF00144">
    <property type="entry name" value="Beta-lactamase"/>
    <property type="match status" value="1"/>
</dbReference>
<dbReference type="Proteomes" id="UP001501169">
    <property type="component" value="Unassembled WGS sequence"/>
</dbReference>
<evidence type="ECO:0008006" key="5">
    <source>
        <dbReference type="Google" id="ProtNLM"/>
    </source>
</evidence>
<sequence>MAYLDATISPQLKFYHDKGGFQDKTAFMQNTKKYICGDPAHKPIRALTEGSLTAFPLYNDGVLYGAVQHGEHQFYLREPGKPDQLTGTARFTSVWLKQGDAWQLSDVLSYDHQPATTKRQQAAQKQSALITELLKQHKVPALGLGIIEHGKLVSAQVYGELTPGTVAPQNTLFKVASLTKPVVTMLTLRLVAAGKLQLDEPLATYWVDPDIKADPNHLLLTPRIVLTHQTGFANWRYLEDDDTLRFQFKPGTQHQYSGEGFEYLRRTLEHKFVQSLEALAQQYVFEPAGMSDTYFWWSQEVDEARYARNHDSNSKALETEKYYKANAAANLISTIEDYSKFIVFVMAQQQAMPAVYQDMQAHHVSIGPEHYFGLGWEIFSGFSNLQSLLLHSGRDPGVSTLAAFSPQSQNGYVIFMNGDNASAVLEQLLPQLYLGAELWQRN</sequence>
<comment type="caution">
    <text evidence="3">The sequence shown here is derived from an EMBL/GenBank/DDBJ whole genome shotgun (WGS) entry which is preliminary data.</text>
</comment>
<feature type="domain" description="DUF4440" evidence="2">
    <location>
        <begin position="4"/>
        <end position="104"/>
    </location>
</feature>